<accession>A0AAW1WI50</accession>
<proteinExistence type="predicted"/>
<name>A0AAW1WI50_RUBAR</name>
<comment type="caution">
    <text evidence="1">The sequence shown here is derived from an EMBL/GenBank/DDBJ whole genome shotgun (WGS) entry which is preliminary data.</text>
</comment>
<keyword evidence="2" id="KW-1185">Reference proteome</keyword>
<dbReference type="AlphaFoldDB" id="A0AAW1WI50"/>
<gene>
    <name evidence="1" type="ORF">M0R45_031433</name>
</gene>
<protein>
    <submittedName>
        <fullName evidence="1">Uncharacterized protein</fullName>
    </submittedName>
</protein>
<sequence length="71" mass="8119">MKELCHHHWNPPILDALEDMAGDCNEAKYLSHVALENGLATFRGVWDMSGLMFKRDKHSPKGLQAMVQRIE</sequence>
<reference evidence="1 2" key="1">
    <citation type="journal article" date="2023" name="G3 (Bethesda)">
        <title>A chromosome-length genome assembly and annotation of blackberry (Rubus argutus, cv. 'Hillquist').</title>
        <authorList>
            <person name="Bruna T."/>
            <person name="Aryal R."/>
            <person name="Dudchenko O."/>
            <person name="Sargent D.J."/>
            <person name="Mead D."/>
            <person name="Buti M."/>
            <person name="Cavallini A."/>
            <person name="Hytonen T."/>
            <person name="Andres J."/>
            <person name="Pham M."/>
            <person name="Weisz D."/>
            <person name="Mascagni F."/>
            <person name="Usai G."/>
            <person name="Natali L."/>
            <person name="Bassil N."/>
            <person name="Fernandez G.E."/>
            <person name="Lomsadze A."/>
            <person name="Armour M."/>
            <person name="Olukolu B."/>
            <person name="Poorten T."/>
            <person name="Britton C."/>
            <person name="Davik J."/>
            <person name="Ashrafi H."/>
            <person name="Aiden E.L."/>
            <person name="Borodovsky M."/>
            <person name="Worthington M."/>
        </authorList>
    </citation>
    <scope>NUCLEOTIDE SEQUENCE [LARGE SCALE GENOMIC DNA]</scope>
    <source>
        <strain evidence="1">PI 553951</strain>
    </source>
</reference>
<dbReference type="Proteomes" id="UP001457282">
    <property type="component" value="Unassembled WGS sequence"/>
</dbReference>
<evidence type="ECO:0000313" key="2">
    <source>
        <dbReference type="Proteomes" id="UP001457282"/>
    </source>
</evidence>
<dbReference type="EMBL" id="JBEDUW010000006">
    <property type="protein sequence ID" value="KAK9922997.1"/>
    <property type="molecule type" value="Genomic_DNA"/>
</dbReference>
<evidence type="ECO:0000313" key="1">
    <source>
        <dbReference type="EMBL" id="KAK9922997.1"/>
    </source>
</evidence>
<organism evidence="1 2">
    <name type="scientific">Rubus argutus</name>
    <name type="common">Southern blackberry</name>
    <dbReference type="NCBI Taxonomy" id="59490"/>
    <lineage>
        <taxon>Eukaryota</taxon>
        <taxon>Viridiplantae</taxon>
        <taxon>Streptophyta</taxon>
        <taxon>Embryophyta</taxon>
        <taxon>Tracheophyta</taxon>
        <taxon>Spermatophyta</taxon>
        <taxon>Magnoliopsida</taxon>
        <taxon>eudicotyledons</taxon>
        <taxon>Gunneridae</taxon>
        <taxon>Pentapetalae</taxon>
        <taxon>rosids</taxon>
        <taxon>fabids</taxon>
        <taxon>Rosales</taxon>
        <taxon>Rosaceae</taxon>
        <taxon>Rosoideae</taxon>
        <taxon>Rosoideae incertae sedis</taxon>
        <taxon>Rubus</taxon>
    </lineage>
</organism>